<comment type="subcellular location">
    <subcellularLocation>
        <location evidence="1">Cytoplasm</location>
    </subcellularLocation>
</comment>
<evidence type="ECO:0000256" key="3">
    <source>
        <dbReference type="ARBA" id="ARBA00012417"/>
    </source>
</evidence>
<reference evidence="13" key="1">
    <citation type="submission" date="2016-01" db="EMBL/GenBank/DDBJ databases">
        <authorList>
            <person name="Mitreva M."/>
            <person name="Pepin K.H."/>
            <person name="Mihindukulasuriya K.A."/>
            <person name="Fulton R."/>
            <person name="Fronick C."/>
            <person name="O'Laughlin M."/>
            <person name="Miner T."/>
            <person name="Herter B."/>
            <person name="Rosa B.A."/>
            <person name="Cordes M."/>
            <person name="Tomlinson C."/>
            <person name="Wollam A."/>
            <person name="Palsikar V.B."/>
            <person name="Mardis E.R."/>
            <person name="Wilson R.K."/>
        </authorList>
    </citation>
    <scope>NUCLEOTIDE SEQUENCE [LARGE SCALE GENOMIC DNA]</scope>
    <source>
        <strain evidence="13">DNF00896</strain>
    </source>
</reference>
<dbReference type="Pfam" id="PF14579">
    <property type="entry name" value="HHH_6"/>
    <property type="match status" value="1"/>
</dbReference>
<keyword evidence="7" id="KW-0235">DNA replication</keyword>
<dbReference type="PANTHER" id="PTHR32294:SF0">
    <property type="entry name" value="DNA POLYMERASE III SUBUNIT ALPHA"/>
    <property type="match status" value="1"/>
</dbReference>
<comment type="catalytic activity">
    <reaction evidence="10">
        <text>DNA(n) + a 2'-deoxyribonucleoside 5'-triphosphate = DNA(n+1) + diphosphate</text>
        <dbReference type="Rhea" id="RHEA:22508"/>
        <dbReference type="Rhea" id="RHEA-COMP:17339"/>
        <dbReference type="Rhea" id="RHEA-COMP:17340"/>
        <dbReference type="ChEBI" id="CHEBI:33019"/>
        <dbReference type="ChEBI" id="CHEBI:61560"/>
        <dbReference type="ChEBI" id="CHEBI:173112"/>
        <dbReference type="EC" id="2.7.7.7"/>
    </reaction>
</comment>
<dbReference type="GO" id="GO:0003676">
    <property type="term" value="F:nucleic acid binding"/>
    <property type="evidence" value="ECO:0007669"/>
    <property type="project" value="InterPro"/>
</dbReference>
<organism evidence="12 13">
    <name type="scientific">Lachnoanaerobaculum saburreum</name>
    <dbReference type="NCBI Taxonomy" id="467210"/>
    <lineage>
        <taxon>Bacteria</taxon>
        <taxon>Bacillati</taxon>
        <taxon>Bacillota</taxon>
        <taxon>Clostridia</taxon>
        <taxon>Lachnospirales</taxon>
        <taxon>Lachnospiraceae</taxon>
        <taxon>Lachnoanaerobaculum</taxon>
    </lineage>
</organism>
<dbReference type="RefSeq" id="WP_060932029.1">
    <property type="nucleotide sequence ID" value="NZ_KQ959847.1"/>
</dbReference>
<evidence type="ECO:0000256" key="2">
    <source>
        <dbReference type="ARBA" id="ARBA00009496"/>
    </source>
</evidence>
<dbReference type="EC" id="2.7.7.7" evidence="3"/>
<dbReference type="InterPro" id="IPR041931">
    <property type="entry name" value="DNA_pol3_alpha_thumb_dom"/>
</dbReference>
<dbReference type="NCBIfam" id="TIGR00594">
    <property type="entry name" value="polc"/>
    <property type="match status" value="1"/>
</dbReference>
<comment type="function">
    <text evidence="9">DNA polymerase III is a complex, multichain enzyme responsible for most of the replicative synthesis in bacteria. This DNA polymerase also exhibits 3' to 5' exonuclease activity. The alpha chain is the DNA polymerase.</text>
</comment>
<dbReference type="Pfam" id="PF02811">
    <property type="entry name" value="PHP"/>
    <property type="match status" value="1"/>
</dbReference>
<dbReference type="InterPro" id="IPR040982">
    <property type="entry name" value="DNA_pol3_finger"/>
</dbReference>
<evidence type="ECO:0000256" key="4">
    <source>
        <dbReference type="ARBA" id="ARBA00019114"/>
    </source>
</evidence>
<evidence type="ECO:0000256" key="6">
    <source>
        <dbReference type="ARBA" id="ARBA00022695"/>
    </source>
</evidence>
<evidence type="ECO:0000256" key="8">
    <source>
        <dbReference type="ARBA" id="ARBA00022932"/>
    </source>
</evidence>
<proteinExistence type="inferred from homology"/>
<feature type="domain" description="Polymerase/histidinol phosphatase N-terminal" evidence="11">
    <location>
        <begin position="4"/>
        <end position="71"/>
    </location>
</feature>
<dbReference type="GO" id="GO:0005737">
    <property type="term" value="C:cytoplasm"/>
    <property type="evidence" value="ECO:0007669"/>
    <property type="project" value="UniProtKB-SubCell"/>
</dbReference>
<keyword evidence="5" id="KW-0808">Transferase</keyword>
<dbReference type="OrthoDB" id="9803237at2"/>
<dbReference type="STRING" id="467210.HMPREF1866_02457"/>
<evidence type="ECO:0000256" key="9">
    <source>
        <dbReference type="ARBA" id="ARBA00025611"/>
    </source>
</evidence>
<dbReference type="CDD" id="cd12113">
    <property type="entry name" value="PHP_PolIIIA_DnaE3"/>
    <property type="match status" value="1"/>
</dbReference>
<dbReference type="InterPro" id="IPR004805">
    <property type="entry name" value="DnaE2/DnaE/PolC"/>
</dbReference>
<comment type="similarity">
    <text evidence="2">Belongs to the DNA polymerase type-C family. DnaE subfamily.</text>
</comment>
<dbReference type="EMBL" id="LSDA01000137">
    <property type="protein sequence ID" value="KXB53943.1"/>
    <property type="molecule type" value="Genomic_DNA"/>
</dbReference>
<dbReference type="Gene3D" id="3.20.20.140">
    <property type="entry name" value="Metal-dependent hydrolases"/>
    <property type="match status" value="1"/>
</dbReference>
<dbReference type="GO" id="GO:0003887">
    <property type="term" value="F:DNA-directed DNA polymerase activity"/>
    <property type="evidence" value="ECO:0007669"/>
    <property type="project" value="UniProtKB-KW"/>
</dbReference>
<comment type="caution">
    <text evidence="12">The sequence shown here is derived from an EMBL/GenBank/DDBJ whole genome shotgun (WGS) entry which is preliminary data.</text>
</comment>
<evidence type="ECO:0000256" key="5">
    <source>
        <dbReference type="ARBA" id="ARBA00022679"/>
    </source>
</evidence>
<evidence type="ECO:0000256" key="10">
    <source>
        <dbReference type="ARBA" id="ARBA00049244"/>
    </source>
</evidence>
<dbReference type="CDD" id="cd04485">
    <property type="entry name" value="DnaE_OBF"/>
    <property type="match status" value="1"/>
</dbReference>
<accession>A0A133ZEQ6</accession>
<dbReference type="GO" id="GO:0008408">
    <property type="term" value="F:3'-5' exonuclease activity"/>
    <property type="evidence" value="ECO:0007669"/>
    <property type="project" value="InterPro"/>
</dbReference>
<evidence type="ECO:0000256" key="1">
    <source>
        <dbReference type="ARBA" id="ARBA00004496"/>
    </source>
</evidence>
<evidence type="ECO:0000313" key="12">
    <source>
        <dbReference type="EMBL" id="KXB53943.1"/>
    </source>
</evidence>
<dbReference type="InterPro" id="IPR003141">
    <property type="entry name" value="Pol/His_phosphatase_N"/>
</dbReference>
<dbReference type="GO" id="GO:0006260">
    <property type="term" value="P:DNA replication"/>
    <property type="evidence" value="ECO:0007669"/>
    <property type="project" value="UniProtKB-KW"/>
</dbReference>
<dbReference type="InterPro" id="IPR011708">
    <property type="entry name" value="DNA_pol3_alpha_NTPase_dom"/>
</dbReference>
<name>A0A133ZEQ6_9FIRM</name>
<dbReference type="InterPro" id="IPR004013">
    <property type="entry name" value="PHP_dom"/>
</dbReference>
<dbReference type="InterPro" id="IPR029460">
    <property type="entry name" value="DNAPol_HHH"/>
</dbReference>
<evidence type="ECO:0000259" key="11">
    <source>
        <dbReference type="SMART" id="SM00481"/>
    </source>
</evidence>
<keyword evidence="13" id="KW-1185">Reference proteome</keyword>
<protein>
    <recommendedName>
        <fullName evidence="4">DNA polymerase III subunit alpha</fullName>
        <ecNumber evidence="3">2.7.7.7</ecNumber>
    </recommendedName>
</protein>
<dbReference type="SUPFAM" id="SSF89550">
    <property type="entry name" value="PHP domain-like"/>
    <property type="match status" value="1"/>
</dbReference>
<dbReference type="Pfam" id="PF01336">
    <property type="entry name" value="tRNA_anti-codon"/>
    <property type="match status" value="1"/>
</dbReference>
<dbReference type="InterPro" id="IPR004365">
    <property type="entry name" value="NA-bd_OB_tRNA"/>
</dbReference>
<evidence type="ECO:0000256" key="7">
    <source>
        <dbReference type="ARBA" id="ARBA00022705"/>
    </source>
</evidence>
<dbReference type="Pfam" id="PF07733">
    <property type="entry name" value="DNA_pol3_alpha"/>
    <property type="match status" value="1"/>
</dbReference>
<dbReference type="PANTHER" id="PTHR32294">
    <property type="entry name" value="DNA POLYMERASE III SUBUNIT ALPHA"/>
    <property type="match status" value="1"/>
</dbReference>
<keyword evidence="6" id="KW-0548">Nucleotidyltransferase</keyword>
<evidence type="ECO:0000313" key="13">
    <source>
        <dbReference type="Proteomes" id="UP000070394"/>
    </source>
</evidence>
<dbReference type="Gene3D" id="1.10.150.870">
    <property type="match status" value="1"/>
</dbReference>
<gene>
    <name evidence="12" type="ORF">HMPREF1866_02457</name>
</gene>
<dbReference type="NCBIfam" id="NF004226">
    <property type="entry name" value="PRK05673.1"/>
    <property type="match status" value="1"/>
</dbReference>
<dbReference type="Gene3D" id="1.10.10.1600">
    <property type="entry name" value="Bacterial DNA polymerase III alpha subunit, thumb domain"/>
    <property type="match status" value="1"/>
</dbReference>
<dbReference type="Pfam" id="PF17657">
    <property type="entry name" value="DNA_pol3_finger"/>
    <property type="match status" value="1"/>
</dbReference>
<dbReference type="SMART" id="SM00481">
    <property type="entry name" value="POLIIIAc"/>
    <property type="match status" value="1"/>
</dbReference>
<dbReference type="Proteomes" id="UP000070394">
    <property type="component" value="Unassembled WGS sequence"/>
</dbReference>
<dbReference type="AlphaFoldDB" id="A0A133ZEQ6"/>
<dbReference type="NCBIfam" id="NF005298">
    <property type="entry name" value="PRK06826.1"/>
    <property type="match status" value="1"/>
</dbReference>
<sequence length="1152" mass="130151">MSFTHLHVHTGYSLLDGSCKIKEIISRAKELNMTSLAITDHGVMYGVIDFYKEAKANGIKPILGCEVYVSPSSRFEKQAKQGDRYYHLILLAKNNEGYENLTKIVSKGFTEGFYYKPRIDFELLQEYHEGIIALSACLAGEIPKLISRGREDDAKKVAKKYKDLFGEGNFYLELQNHGIPEQKFVNQSLVRIGKELDIPLVATNDIHYINAEDATAHDILLCIQTSKTVSDPDRMRYEGGQFFLKSEDEMRALFPYAPEAIENTEKIADMCNVEIKFGETKLPEYQVPNNMSAKEYLESLCKSGFERNYPKDYENREEIEKRMYYELGVIETMGYIDYFLIVWDYINYARSVGISVGPGRGSAAGSVVSYCLGITDIDPIKYNLIFERFLNPERVSMPDIDVDFADERRGEVIEYVVNKYGSERVCQIITFGTLQARGVIRDVGRAMEIPYARCDSIAKMIPRDKDITLSLALERNKELKELYDGDEAVHELIDYSLKLEGLPRHASMHAAGVVISKKAVEEYVPLALGIDDAVTTQFTMTTLEELGLLKMDFLGLRTLTVLQNALDMIKKNHGVDIDLKKIDYADKKVYEFISTGKTDAVFQLESGGMQSFMKRLKPENLEDIIAGISLYRPGPMDFIPKYIEGKNSKGKVSYDTPQLISILEPTYGCIVYQEQVMQIVRDLAGYTMGGSDEVRRAMSKKKTHVMEMERKNFIYGNEEKNITGCIKNGIDEKIANRIFDEMIDFASYAFNKSHAACYAVISYQTAYLKYYYPKEFMAASLTSVSDNPAKLSEYMGSLLDMGIKILPPDVNCGEGAFSVDKDGIRFGLATIKGVGKAVADALVRERTLNGKYLTLENFINRLPQKDLNKRSIESFIKAGALDCLDGNRHEKILNAELLSDKKSKESKATIPGQMSFFDVVADDDKDSFVSEMIHIEEYKKEELLKYEMEVLGMYVSGHPLEEYIPMLEKYADARSIDFYPDEDGNILLESGRKVVVGGLLTEVNKRFTKKGDMMAICTLEDMYGRIELVVFPKAFEGYGSELIEGGKVFVKGRVDTSGEEEGKLIVETVREFGRIKKELWIQYPDKVSYEEDLGNLLADIGTLNGNDSVIIYLKKERAKKDLGGEWCVPASEACEILAQRLGSENVKVVEKI</sequence>
<keyword evidence="8" id="KW-0239">DNA-directed DNA polymerase</keyword>
<dbReference type="InterPro" id="IPR016195">
    <property type="entry name" value="Pol/histidinol_Pase-like"/>
</dbReference>
<dbReference type="PATRIC" id="fig|467210.3.peg.2431"/>